<dbReference type="SUPFAM" id="SSF54928">
    <property type="entry name" value="RNA-binding domain, RBD"/>
    <property type="match status" value="1"/>
</dbReference>
<evidence type="ECO:0000256" key="2">
    <source>
        <dbReference type="ARBA" id="ARBA00004642"/>
    </source>
</evidence>
<dbReference type="InterPro" id="IPR000504">
    <property type="entry name" value="RRM_dom"/>
</dbReference>
<dbReference type="GO" id="GO:0005685">
    <property type="term" value="C:U1 snRNP"/>
    <property type="evidence" value="ECO:0007669"/>
    <property type="project" value="TreeGrafter"/>
</dbReference>
<proteinExistence type="predicted"/>
<feature type="region of interest" description="Disordered" evidence="9">
    <location>
        <begin position="53"/>
        <end position="74"/>
    </location>
</feature>
<dbReference type="CDD" id="cd12236">
    <property type="entry name" value="RRM_snRNP70"/>
    <property type="match status" value="1"/>
</dbReference>
<dbReference type="GO" id="GO:0000398">
    <property type="term" value="P:mRNA splicing, via spliceosome"/>
    <property type="evidence" value="ECO:0007669"/>
    <property type="project" value="TreeGrafter"/>
</dbReference>
<sequence length="192" mass="22818">MTQYLPPNLLALFAPRDPLNYLPPLDRPQHYRTLPYTGVAQFLGEFEDPKDTPVVAKVESRDERRERRNKERQEQAAYKLEQDLAMWDPHDNPNATSDPFNTLFVARIDYDTTEAKLRREFETYGPIRTVRIVHDKRNGRPRGYAFIEYEHDRDMHTAYKHAEGKKIDGRRVLVDAERARTIKNWRPRRLVQ</sequence>
<feature type="domain" description="RRM" evidence="10">
    <location>
        <begin position="101"/>
        <end position="179"/>
    </location>
</feature>
<feature type="compositionally biased region" description="Basic and acidic residues" evidence="9">
    <location>
        <begin position="58"/>
        <end position="74"/>
    </location>
</feature>
<dbReference type="GO" id="GO:0003729">
    <property type="term" value="F:mRNA binding"/>
    <property type="evidence" value="ECO:0007669"/>
    <property type="project" value="TreeGrafter"/>
</dbReference>
<evidence type="ECO:0000313" key="11">
    <source>
        <dbReference type="Proteomes" id="UP000095280"/>
    </source>
</evidence>
<dbReference type="PANTHER" id="PTHR13952:SF5">
    <property type="entry name" value="U1 SMALL NUCLEAR RIBONUCLEOPROTEIN 70 KDA"/>
    <property type="match status" value="1"/>
</dbReference>
<dbReference type="GO" id="GO:0016607">
    <property type="term" value="C:nuclear speck"/>
    <property type="evidence" value="ECO:0007669"/>
    <property type="project" value="UniProtKB-SubCell"/>
</dbReference>
<dbReference type="Proteomes" id="UP000095280">
    <property type="component" value="Unplaced"/>
</dbReference>
<dbReference type="InterPro" id="IPR051183">
    <property type="entry name" value="U1_U11-U12_snRNP_70-35kDa"/>
</dbReference>
<evidence type="ECO:0000256" key="1">
    <source>
        <dbReference type="ARBA" id="ARBA00004324"/>
    </source>
</evidence>
<dbReference type="WBParaSite" id="maker-uti_cns_0013101-snap-gene-0.4-mRNA-1">
    <property type="protein sequence ID" value="maker-uti_cns_0013101-snap-gene-0.4-mRNA-1"/>
    <property type="gene ID" value="maker-uti_cns_0013101-snap-gene-0.4"/>
</dbReference>
<dbReference type="AlphaFoldDB" id="A0A1I8IJB1"/>
<evidence type="ECO:0000256" key="8">
    <source>
        <dbReference type="PROSITE-ProRule" id="PRU00176"/>
    </source>
</evidence>
<dbReference type="InterPro" id="IPR034143">
    <property type="entry name" value="snRNP70_RRM"/>
</dbReference>
<dbReference type="Gene3D" id="3.30.70.330">
    <property type="match status" value="1"/>
</dbReference>
<keyword evidence="11" id="KW-1185">Reference proteome</keyword>
<keyword evidence="6" id="KW-0687">Ribonucleoprotein</keyword>
<dbReference type="InterPro" id="IPR012677">
    <property type="entry name" value="Nucleotide-bd_a/b_plait_sf"/>
</dbReference>
<dbReference type="InterPro" id="IPR035979">
    <property type="entry name" value="RBD_domain_sf"/>
</dbReference>
<dbReference type="PANTHER" id="PTHR13952">
    <property type="entry name" value="U1 SMALL NUCLEAR RIBONUCLEOPROTEIN 70 KD"/>
    <property type="match status" value="1"/>
</dbReference>
<dbReference type="SMART" id="SM00360">
    <property type="entry name" value="RRM"/>
    <property type="match status" value="1"/>
</dbReference>
<evidence type="ECO:0000256" key="4">
    <source>
        <dbReference type="ARBA" id="ARBA00022884"/>
    </source>
</evidence>
<dbReference type="Pfam" id="PF12220">
    <property type="entry name" value="U1snRNP70_N"/>
    <property type="match status" value="1"/>
</dbReference>
<dbReference type="InterPro" id="IPR022023">
    <property type="entry name" value="U1snRNP70_N"/>
</dbReference>
<evidence type="ECO:0000256" key="5">
    <source>
        <dbReference type="ARBA" id="ARBA00023242"/>
    </source>
</evidence>
<dbReference type="GO" id="GO:0030619">
    <property type="term" value="F:U1 snRNA binding"/>
    <property type="evidence" value="ECO:0007669"/>
    <property type="project" value="InterPro"/>
</dbReference>
<accession>A0A1I8IJB1</accession>
<evidence type="ECO:0000256" key="9">
    <source>
        <dbReference type="SAM" id="MobiDB-lite"/>
    </source>
</evidence>
<evidence type="ECO:0000259" key="10">
    <source>
        <dbReference type="PROSITE" id="PS50102"/>
    </source>
</evidence>
<organism evidence="11 12">
    <name type="scientific">Macrostomum lignano</name>
    <dbReference type="NCBI Taxonomy" id="282301"/>
    <lineage>
        <taxon>Eukaryota</taxon>
        <taxon>Metazoa</taxon>
        <taxon>Spiralia</taxon>
        <taxon>Lophotrochozoa</taxon>
        <taxon>Platyhelminthes</taxon>
        <taxon>Rhabditophora</taxon>
        <taxon>Macrostomorpha</taxon>
        <taxon>Macrostomida</taxon>
        <taxon>Macrostomidae</taxon>
        <taxon>Macrostomum</taxon>
    </lineage>
</organism>
<dbReference type="PROSITE" id="PS50102">
    <property type="entry name" value="RRM"/>
    <property type="match status" value="1"/>
</dbReference>
<protein>
    <recommendedName>
        <fullName evidence="3">U1 small nuclear ribonucleoprotein 70 kDa</fullName>
    </recommendedName>
</protein>
<keyword evidence="4 8" id="KW-0694">RNA-binding</keyword>
<comment type="function">
    <text evidence="7">Component of the spliceosomal U1 snRNP, which is essential for recognition of the pre-mRNA 5' splice-site and the subsequent assembly of the spliceosome. SNRNP70 binds to the loop I region of U1-snRNA.</text>
</comment>
<name>A0A1I8IJB1_9PLAT</name>
<dbReference type="GO" id="GO:0071004">
    <property type="term" value="C:U2-type prespliceosome"/>
    <property type="evidence" value="ECO:0007669"/>
    <property type="project" value="TreeGrafter"/>
</dbReference>
<evidence type="ECO:0000313" key="12">
    <source>
        <dbReference type="WBParaSite" id="maker-uti_cns_0013101-snap-gene-0.4-mRNA-1"/>
    </source>
</evidence>
<dbReference type="FunFam" id="3.30.70.330:FF:001585">
    <property type="entry name" value="U1 small nuclear ribonucleoprotein 70 kDa"/>
    <property type="match status" value="1"/>
</dbReference>
<dbReference type="GO" id="GO:0071011">
    <property type="term" value="C:precatalytic spliceosome"/>
    <property type="evidence" value="ECO:0007669"/>
    <property type="project" value="TreeGrafter"/>
</dbReference>
<comment type="subcellular location">
    <subcellularLocation>
        <location evidence="1">Nucleus speckle</location>
    </subcellularLocation>
    <subcellularLocation>
        <location evidence="2">Nucleus</location>
        <location evidence="2">Nucleoplasm</location>
    </subcellularLocation>
</comment>
<dbReference type="Pfam" id="PF00076">
    <property type="entry name" value="RRM_1"/>
    <property type="match status" value="1"/>
</dbReference>
<evidence type="ECO:0000256" key="7">
    <source>
        <dbReference type="ARBA" id="ARBA00058765"/>
    </source>
</evidence>
<evidence type="ECO:0000256" key="3">
    <source>
        <dbReference type="ARBA" id="ARBA00016996"/>
    </source>
</evidence>
<reference evidence="12" key="1">
    <citation type="submission" date="2016-11" db="UniProtKB">
        <authorList>
            <consortium name="WormBaseParasite"/>
        </authorList>
    </citation>
    <scope>IDENTIFICATION</scope>
</reference>
<keyword evidence="5" id="KW-0539">Nucleus</keyword>
<evidence type="ECO:0000256" key="6">
    <source>
        <dbReference type="ARBA" id="ARBA00023274"/>
    </source>
</evidence>